<protein>
    <submittedName>
        <fullName evidence="2">Uncharacterized protein</fullName>
    </submittedName>
</protein>
<dbReference type="AlphaFoldDB" id="A0A2T0WI00"/>
<accession>A0A2T0WI00</accession>
<feature type="transmembrane region" description="Helical" evidence="1">
    <location>
        <begin position="73"/>
        <end position="91"/>
    </location>
</feature>
<organism evidence="2 3">
    <name type="scientific">Mongoliibacter ruber</name>
    <dbReference type="NCBI Taxonomy" id="1750599"/>
    <lineage>
        <taxon>Bacteria</taxon>
        <taxon>Pseudomonadati</taxon>
        <taxon>Bacteroidota</taxon>
        <taxon>Cytophagia</taxon>
        <taxon>Cytophagales</taxon>
        <taxon>Cyclobacteriaceae</taxon>
        <taxon>Mongoliibacter</taxon>
    </lineage>
</organism>
<evidence type="ECO:0000313" key="2">
    <source>
        <dbReference type="EMBL" id="PRY86282.1"/>
    </source>
</evidence>
<comment type="caution">
    <text evidence="2">The sequence shown here is derived from an EMBL/GenBank/DDBJ whole genome shotgun (WGS) entry which is preliminary data.</text>
</comment>
<name>A0A2T0WI00_9BACT</name>
<keyword evidence="3" id="KW-1185">Reference proteome</keyword>
<keyword evidence="1" id="KW-0472">Membrane</keyword>
<feature type="transmembrane region" description="Helical" evidence="1">
    <location>
        <begin position="116"/>
        <end position="134"/>
    </location>
</feature>
<dbReference type="Proteomes" id="UP000238157">
    <property type="component" value="Unassembled WGS sequence"/>
</dbReference>
<dbReference type="EMBL" id="PVTR01000009">
    <property type="protein sequence ID" value="PRY86282.1"/>
    <property type="molecule type" value="Genomic_DNA"/>
</dbReference>
<evidence type="ECO:0000313" key="3">
    <source>
        <dbReference type="Proteomes" id="UP000238157"/>
    </source>
</evidence>
<sequence>MKMILFILIYFLAFALPVYLFEITYRSQFTELELNSGGIYRDAPIFYLPLSLFLAYLVNWLSTQISGETAFHFIALIAYSIFYLGMCFFIADESKQLLGTTWAYKEILNDLVLSKWYFYVFGSLGLAFFINYNSSKI</sequence>
<gene>
    <name evidence="2" type="ORF">CLW00_109129</name>
</gene>
<keyword evidence="1" id="KW-0812">Transmembrane</keyword>
<evidence type="ECO:0000256" key="1">
    <source>
        <dbReference type="SAM" id="Phobius"/>
    </source>
</evidence>
<proteinExistence type="predicted"/>
<reference evidence="2 3" key="1">
    <citation type="submission" date="2018-03" db="EMBL/GenBank/DDBJ databases">
        <title>Genomic Encyclopedia of Archaeal and Bacterial Type Strains, Phase II (KMG-II): from individual species to whole genera.</title>
        <authorList>
            <person name="Goeker M."/>
        </authorList>
    </citation>
    <scope>NUCLEOTIDE SEQUENCE [LARGE SCALE GENOMIC DNA]</scope>
    <source>
        <strain evidence="2 3">DSM 27929</strain>
    </source>
</reference>
<dbReference type="RefSeq" id="WP_106134616.1">
    <property type="nucleotide sequence ID" value="NZ_PVTR01000009.1"/>
</dbReference>
<feature type="transmembrane region" description="Helical" evidence="1">
    <location>
        <begin position="44"/>
        <end position="61"/>
    </location>
</feature>
<keyword evidence="1" id="KW-1133">Transmembrane helix</keyword>
<dbReference type="OrthoDB" id="1491820at2"/>